<dbReference type="AlphaFoldDB" id="A0A2W5A958"/>
<comment type="caution">
    <text evidence="2">The sequence shown here is derived from an EMBL/GenBank/DDBJ whole genome shotgun (WGS) entry which is preliminary data.</text>
</comment>
<dbReference type="Proteomes" id="UP000249066">
    <property type="component" value="Unassembled WGS sequence"/>
</dbReference>
<protein>
    <submittedName>
        <fullName evidence="2">Antibiotic biosynthesis monooxygenase</fullName>
    </submittedName>
</protein>
<keyword evidence="2" id="KW-0503">Monooxygenase</keyword>
<organism evidence="2 3">
    <name type="scientific">Sphingomonas sanxanigenens</name>
    <dbReference type="NCBI Taxonomy" id="397260"/>
    <lineage>
        <taxon>Bacteria</taxon>
        <taxon>Pseudomonadati</taxon>
        <taxon>Pseudomonadota</taxon>
        <taxon>Alphaproteobacteria</taxon>
        <taxon>Sphingomonadales</taxon>
        <taxon>Sphingomonadaceae</taxon>
        <taxon>Sphingomonas</taxon>
    </lineage>
</organism>
<evidence type="ECO:0000313" key="2">
    <source>
        <dbReference type="EMBL" id="PZO91150.1"/>
    </source>
</evidence>
<dbReference type="PROSITE" id="PS51725">
    <property type="entry name" value="ABM"/>
    <property type="match status" value="1"/>
</dbReference>
<dbReference type="Pfam" id="PF03992">
    <property type="entry name" value="ABM"/>
    <property type="match status" value="1"/>
</dbReference>
<proteinExistence type="predicted"/>
<dbReference type="InterPro" id="IPR007138">
    <property type="entry name" value="ABM_dom"/>
</dbReference>
<dbReference type="SUPFAM" id="SSF54909">
    <property type="entry name" value="Dimeric alpha+beta barrel"/>
    <property type="match status" value="1"/>
</dbReference>
<reference evidence="2 3" key="1">
    <citation type="submission" date="2017-08" db="EMBL/GenBank/DDBJ databases">
        <title>Infants hospitalized years apart are colonized by the same room-sourced microbial strains.</title>
        <authorList>
            <person name="Brooks B."/>
            <person name="Olm M.R."/>
            <person name="Firek B.A."/>
            <person name="Baker R."/>
            <person name="Thomas B.C."/>
            <person name="Morowitz M.J."/>
            <person name="Banfield J.F."/>
        </authorList>
    </citation>
    <scope>NUCLEOTIDE SEQUENCE [LARGE SCALE GENOMIC DNA]</scope>
    <source>
        <strain evidence="2">S2_018_000_R2_101</strain>
    </source>
</reference>
<keyword evidence="2" id="KW-0560">Oxidoreductase</keyword>
<dbReference type="GO" id="GO:0004497">
    <property type="term" value="F:monooxygenase activity"/>
    <property type="evidence" value="ECO:0007669"/>
    <property type="project" value="UniProtKB-KW"/>
</dbReference>
<gene>
    <name evidence="2" type="ORF">DI623_04445</name>
</gene>
<evidence type="ECO:0000259" key="1">
    <source>
        <dbReference type="PROSITE" id="PS51725"/>
    </source>
</evidence>
<name>A0A2W5A958_9SPHN</name>
<feature type="domain" description="ABM" evidence="1">
    <location>
        <begin position="3"/>
        <end position="91"/>
    </location>
</feature>
<sequence length="97" mass="10482">MSVARHYVMIAKPGESAALETALSDLADKVRTVPGSEGVDMLRDVADEHRFVFIEKWESVEAHKNAGQHLPREALAPLGAALAGPPDGAYLDYLKIV</sequence>
<dbReference type="EMBL" id="QFNN01000014">
    <property type="protein sequence ID" value="PZO91150.1"/>
    <property type="molecule type" value="Genomic_DNA"/>
</dbReference>
<evidence type="ECO:0000313" key="3">
    <source>
        <dbReference type="Proteomes" id="UP000249066"/>
    </source>
</evidence>
<dbReference type="Gene3D" id="3.30.70.100">
    <property type="match status" value="1"/>
</dbReference>
<accession>A0A2W5A958</accession>
<dbReference type="InterPro" id="IPR011008">
    <property type="entry name" value="Dimeric_a/b-barrel"/>
</dbReference>